<proteinExistence type="predicted"/>
<sequence>MLPSSQSSCWSYNPRIHNLRISNGSSHRGLRMQALLHNDTPSEDDAESSGLGLFPHGDIFSLSQIGVKIDLKHEALQPDKIAVRTVAWVDVKEYKALQPDKIAVDGGEQNLKVLYLKSLSLALDCPNILFLCNQQETRINPGGANNETTPPKSVPAFLMLSRENFHVALSPRHHAVSRLHAIKLPTLPPEHLSSDLLQYAEDPHGHAGHHYYLVQVSKSQPCLAAQYRSMSRVEYRSMLDGRCRSMEDECLRSTVVSEYRSTGLVSGSMVVERNRATNRCCCRSMRSALLCRLNVQTSRVW</sequence>
<keyword evidence="2" id="KW-1185">Reference proteome</keyword>
<organism evidence="1 2">
    <name type="scientific">Brassica cretica</name>
    <name type="common">Mustard</name>
    <dbReference type="NCBI Taxonomy" id="69181"/>
    <lineage>
        <taxon>Eukaryota</taxon>
        <taxon>Viridiplantae</taxon>
        <taxon>Streptophyta</taxon>
        <taxon>Embryophyta</taxon>
        <taxon>Tracheophyta</taxon>
        <taxon>Spermatophyta</taxon>
        <taxon>Magnoliopsida</taxon>
        <taxon>eudicotyledons</taxon>
        <taxon>Gunneridae</taxon>
        <taxon>Pentapetalae</taxon>
        <taxon>rosids</taxon>
        <taxon>malvids</taxon>
        <taxon>Brassicales</taxon>
        <taxon>Brassicaceae</taxon>
        <taxon>Brassiceae</taxon>
        <taxon>Brassica</taxon>
    </lineage>
</organism>
<evidence type="ECO:0000313" key="1">
    <source>
        <dbReference type="EMBL" id="KAF3532545.1"/>
    </source>
</evidence>
<comment type="caution">
    <text evidence="1">The sequence shown here is derived from an EMBL/GenBank/DDBJ whole genome shotgun (WGS) entry which is preliminary data.</text>
</comment>
<dbReference type="Proteomes" id="UP000266723">
    <property type="component" value="Unassembled WGS sequence"/>
</dbReference>
<accession>A0ABQ7BK69</accession>
<gene>
    <name evidence="1" type="ORF">DY000_02041111</name>
</gene>
<dbReference type="EMBL" id="QGKV02001507">
    <property type="protein sequence ID" value="KAF3532545.1"/>
    <property type="molecule type" value="Genomic_DNA"/>
</dbReference>
<evidence type="ECO:0000313" key="2">
    <source>
        <dbReference type="Proteomes" id="UP000266723"/>
    </source>
</evidence>
<reference evidence="1 2" key="1">
    <citation type="journal article" date="2020" name="BMC Genomics">
        <title>Intraspecific diversification of the crop wild relative Brassica cretica Lam. using demographic model selection.</title>
        <authorList>
            <person name="Kioukis A."/>
            <person name="Michalopoulou V.A."/>
            <person name="Briers L."/>
            <person name="Pirintsos S."/>
            <person name="Studholme D.J."/>
            <person name="Pavlidis P."/>
            <person name="Sarris P.F."/>
        </authorList>
    </citation>
    <scope>NUCLEOTIDE SEQUENCE [LARGE SCALE GENOMIC DNA]</scope>
    <source>
        <strain evidence="2">cv. PFS-1207/04</strain>
    </source>
</reference>
<protein>
    <submittedName>
        <fullName evidence="1">Uncharacterized protein</fullName>
    </submittedName>
</protein>
<name>A0ABQ7BK69_BRACR</name>